<dbReference type="GO" id="GO:0042803">
    <property type="term" value="F:protein homodimerization activity"/>
    <property type="evidence" value="ECO:0007669"/>
    <property type="project" value="UniProtKB-UniRule"/>
</dbReference>
<dbReference type="NCBIfam" id="NF046030">
    <property type="entry name" value="ProtAdlyltaseSoFic"/>
    <property type="match status" value="1"/>
</dbReference>
<evidence type="ECO:0000313" key="6">
    <source>
        <dbReference type="EMBL" id="AWV08627.1"/>
    </source>
</evidence>
<dbReference type="Gene3D" id="1.10.3290.10">
    <property type="entry name" value="Fido-like domain"/>
    <property type="match status" value="1"/>
</dbReference>
<evidence type="ECO:0000256" key="1">
    <source>
        <dbReference type="PIRNR" id="PIRNR038925"/>
    </source>
</evidence>
<dbReference type="PANTHER" id="PTHR13504:SF35">
    <property type="entry name" value="PROTEIN ADENYLYLTRANSFERASE SOFIC"/>
    <property type="match status" value="1"/>
</dbReference>
<dbReference type="GO" id="GO:0070733">
    <property type="term" value="F:AMPylase activity"/>
    <property type="evidence" value="ECO:0007669"/>
    <property type="project" value="UniProtKB-UniRule"/>
</dbReference>
<dbReference type="EC" id="2.7.7.108" evidence="1"/>
<dbReference type="PANTHER" id="PTHR13504">
    <property type="entry name" value="FIDO DOMAIN-CONTAINING PROTEIN DDB_G0283145"/>
    <property type="match status" value="1"/>
</dbReference>
<dbReference type="SUPFAM" id="SSF140931">
    <property type="entry name" value="Fic-like"/>
    <property type="match status" value="1"/>
</dbReference>
<dbReference type="GO" id="GO:0005524">
    <property type="term" value="F:ATP binding"/>
    <property type="evidence" value="ECO:0007669"/>
    <property type="project" value="UniProtKB-UniRule"/>
</dbReference>
<accession>A0A2U9TBQ5</accession>
<evidence type="ECO:0000256" key="2">
    <source>
        <dbReference type="PIRSR" id="PIRSR038925-1"/>
    </source>
</evidence>
<feature type="binding site" evidence="4">
    <location>
        <begin position="237"/>
        <end position="238"/>
    </location>
    <ligand>
        <name>ATP</name>
        <dbReference type="ChEBI" id="CHEBI:30616"/>
    </ligand>
</feature>
<dbReference type="OrthoDB" id="9807853at2"/>
<keyword evidence="1 2" id="KW-0547">Nucleotide-binding</keyword>
<gene>
    <name evidence="6" type="ORF">C9I47_2958</name>
</gene>
<dbReference type="InterPro" id="IPR036597">
    <property type="entry name" value="Fido-like_dom_sf"/>
</dbReference>
<comment type="catalytic activity">
    <reaction evidence="1">
        <text>L-tyrosyl-[protein] + ATP = O-(5'-adenylyl)-L-tyrosyl-[protein] + diphosphate</text>
        <dbReference type="Rhea" id="RHEA:54288"/>
        <dbReference type="Rhea" id="RHEA-COMP:10136"/>
        <dbReference type="Rhea" id="RHEA-COMP:13846"/>
        <dbReference type="ChEBI" id="CHEBI:30616"/>
        <dbReference type="ChEBI" id="CHEBI:33019"/>
        <dbReference type="ChEBI" id="CHEBI:46858"/>
        <dbReference type="ChEBI" id="CHEBI:83624"/>
        <dbReference type="EC" id="2.7.7.108"/>
    </reaction>
</comment>
<feature type="binding site" evidence="2">
    <location>
        <position position="69"/>
    </location>
    <ligand>
        <name>ATP</name>
        <dbReference type="ChEBI" id="CHEBI:30616"/>
    </ligand>
</feature>
<dbReference type="Pfam" id="PF21248">
    <property type="entry name" value="SoFic-like_C"/>
    <property type="match status" value="1"/>
</dbReference>
<dbReference type="Pfam" id="PF02661">
    <property type="entry name" value="Fic"/>
    <property type="match status" value="1"/>
</dbReference>
<keyword evidence="1" id="KW-0548">Nucleotidyltransferase</keyword>
<dbReference type="GO" id="GO:0000287">
    <property type="term" value="F:magnesium ion binding"/>
    <property type="evidence" value="ECO:0007669"/>
    <property type="project" value="UniProtKB-UniRule"/>
</dbReference>
<dbReference type="PROSITE" id="PS51459">
    <property type="entry name" value="FIDO"/>
    <property type="match status" value="1"/>
</dbReference>
<dbReference type="RefSeq" id="WP_111267651.1">
    <property type="nucleotide sequence ID" value="NZ_CP029843.1"/>
</dbReference>
<feature type="binding site" evidence="2">
    <location>
        <position position="237"/>
    </location>
    <ligand>
        <name>ATP</name>
        <dbReference type="ChEBI" id="CHEBI:30616"/>
    </ligand>
</feature>
<dbReference type="EMBL" id="CP029843">
    <property type="protein sequence ID" value="AWV08627.1"/>
    <property type="molecule type" value="Genomic_DNA"/>
</dbReference>
<proteinExistence type="predicted"/>
<keyword evidence="1" id="KW-0808">Transferase</keyword>
<keyword evidence="7" id="KW-1185">Reference proteome</keyword>
<feature type="binding site" evidence="2">
    <location>
        <begin position="200"/>
        <end position="206"/>
    </location>
    <ligand>
        <name>ATP</name>
        <dbReference type="ChEBI" id="CHEBI:30616"/>
    </ligand>
</feature>
<keyword evidence="1 2" id="KW-0067">ATP-binding</keyword>
<feature type="binding site" evidence="2">
    <location>
        <position position="195"/>
    </location>
    <ligand>
        <name>ATP</name>
        <dbReference type="ChEBI" id="CHEBI:30616"/>
    </ligand>
</feature>
<dbReference type="Proteomes" id="UP000249447">
    <property type="component" value="Chromosome"/>
</dbReference>
<name>A0A2U9TBQ5_9GAMM</name>
<feature type="domain" description="Fido" evidence="5">
    <location>
        <begin position="129"/>
        <end position="259"/>
    </location>
</feature>
<dbReference type="PIRSF" id="PIRSF038925">
    <property type="entry name" value="AMP-prot_trans"/>
    <property type="match status" value="1"/>
</dbReference>
<feature type="binding site" evidence="4">
    <location>
        <begin position="199"/>
        <end position="206"/>
    </location>
    <ligand>
        <name>ATP</name>
        <dbReference type="ChEBI" id="CHEBI:30616"/>
    </ligand>
</feature>
<evidence type="ECO:0000256" key="3">
    <source>
        <dbReference type="PIRSR" id="PIRSR640198-1"/>
    </source>
</evidence>
<dbReference type="InterPro" id="IPR025758">
    <property type="entry name" value="Fic/DOC_N"/>
</dbReference>
<organism evidence="6 7">
    <name type="scientific">Marilutibacter maris</name>
    <dbReference type="NCBI Taxonomy" id="1605891"/>
    <lineage>
        <taxon>Bacteria</taxon>
        <taxon>Pseudomonadati</taxon>
        <taxon>Pseudomonadota</taxon>
        <taxon>Gammaproteobacteria</taxon>
        <taxon>Lysobacterales</taxon>
        <taxon>Lysobacteraceae</taxon>
        <taxon>Marilutibacter</taxon>
    </lineage>
</organism>
<evidence type="ECO:0000256" key="4">
    <source>
        <dbReference type="PIRSR" id="PIRSR640198-2"/>
    </source>
</evidence>
<feature type="active site" evidence="3">
    <location>
        <position position="195"/>
    </location>
</feature>
<comment type="subunit">
    <text evidence="1">Homodimer.</text>
</comment>
<dbReference type="AlphaFoldDB" id="A0A2U9TBQ5"/>
<dbReference type="Pfam" id="PF13784">
    <property type="entry name" value="Fic_N"/>
    <property type="match status" value="1"/>
</dbReference>
<dbReference type="InterPro" id="IPR040198">
    <property type="entry name" value="Fido_containing"/>
</dbReference>
<comment type="function">
    <text evidence="1">Adenylyltransferase that mediates the addition of adenosine 5'-monophosphate (AMP) to specific residues of target proteins.</text>
</comment>
<dbReference type="InterPro" id="IPR048770">
    <property type="entry name" value="SoFic-like_C"/>
</dbReference>
<evidence type="ECO:0000259" key="5">
    <source>
        <dbReference type="PROSITE" id="PS51459"/>
    </source>
</evidence>
<sequence>MSFDPRRPYNTLPELPPAAEIESKPVLKACIEARAALAELKAVGGLIPSQAVLINTIPLLEAQASSEIENIVTTSDALFRFSQMEERADDRATKEALRYRGALHRGFQSIRERPLNTNTAVMVCSWIKGGDMQIRRVSGTALSNAATGEVIYTPPEGEALLREKLANWERFIHEATTVDPLVRMAVAHYQFEAIHPFLDGNGRTGRVLNLLMLVELGLLDQPVLYLSRHILRNRPEYYARLQAVTRDGAWEAWIGFMLAAVTDTARWTTAKVRAIRQLQAEATAFVKARAGKIHSRELVDVLFEQPYCRIQNLVEAGVAKRQTASVYLKQLVDIGMLREVRMGREKLFIHPGFVRLLTSDEHPVSAYGQD</sequence>
<reference evidence="6 7" key="1">
    <citation type="submission" date="2018-05" db="EMBL/GenBank/DDBJ databases">
        <title>The complete genome of Lysobacter maris HZ9B, a marine bacterium antagonistic against terrestrial plant pathogens.</title>
        <authorList>
            <person name="Zhang X.-Q."/>
        </authorList>
    </citation>
    <scope>NUCLEOTIDE SEQUENCE [LARGE SCALE GENOMIC DNA]</scope>
    <source>
        <strain evidence="6 7">HZ9B</strain>
    </source>
</reference>
<evidence type="ECO:0000313" key="7">
    <source>
        <dbReference type="Proteomes" id="UP000249447"/>
    </source>
</evidence>
<protein>
    <recommendedName>
        <fullName evidence="1">Protein adenylyltransferase</fullName>
        <ecNumber evidence="1">2.7.7.108</ecNumber>
    </recommendedName>
    <alternativeName>
        <fullName evidence="1">AMPylator</fullName>
    </alternativeName>
</protein>
<dbReference type="InterPro" id="IPR026287">
    <property type="entry name" value="SoFic-like"/>
</dbReference>
<dbReference type="InterPro" id="IPR003812">
    <property type="entry name" value="Fido"/>
</dbReference>
<comment type="catalytic activity">
    <reaction evidence="1">
        <text>L-threonyl-[protein] + ATP = 3-O-(5'-adenylyl)-L-threonyl-[protein] + diphosphate</text>
        <dbReference type="Rhea" id="RHEA:54292"/>
        <dbReference type="Rhea" id="RHEA-COMP:11060"/>
        <dbReference type="Rhea" id="RHEA-COMP:13847"/>
        <dbReference type="ChEBI" id="CHEBI:30013"/>
        <dbReference type="ChEBI" id="CHEBI:30616"/>
        <dbReference type="ChEBI" id="CHEBI:33019"/>
        <dbReference type="ChEBI" id="CHEBI:138113"/>
        <dbReference type="EC" id="2.7.7.108"/>
    </reaction>
</comment>
<dbReference type="KEGG" id="lmb:C9I47_2958"/>